<gene>
    <name evidence="2" type="ORF">SAMN05444411_10195</name>
</gene>
<organism evidence="2 3">
    <name type="scientific">Lutibacter oricola</name>
    <dbReference type="NCBI Taxonomy" id="762486"/>
    <lineage>
        <taxon>Bacteria</taxon>
        <taxon>Pseudomonadati</taxon>
        <taxon>Bacteroidota</taxon>
        <taxon>Flavobacteriia</taxon>
        <taxon>Flavobacteriales</taxon>
        <taxon>Flavobacteriaceae</taxon>
        <taxon>Lutibacter</taxon>
    </lineage>
</organism>
<feature type="transmembrane region" description="Helical" evidence="1">
    <location>
        <begin position="183"/>
        <end position="207"/>
    </location>
</feature>
<feature type="transmembrane region" description="Helical" evidence="1">
    <location>
        <begin position="143"/>
        <end position="163"/>
    </location>
</feature>
<dbReference type="RefSeq" id="WP_090118607.1">
    <property type="nucleotide sequence ID" value="NZ_FNNJ01000001.1"/>
</dbReference>
<protein>
    <submittedName>
        <fullName evidence="2">Uncharacterized protein</fullName>
    </submittedName>
</protein>
<keyword evidence="3" id="KW-1185">Reference proteome</keyword>
<feature type="transmembrane region" description="Helical" evidence="1">
    <location>
        <begin position="34"/>
        <end position="55"/>
    </location>
</feature>
<feature type="transmembrane region" description="Helical" evidence="1">
    <location>
        <begin position="256"/>
        <end position="276"/>
    </location>
</feature>
<dbReference type="Proteomes" id="UP000199595">
    <property type="component" value="Unassembled WGS sequence"/>
</dbReference>
<keyword evidence="1" id="KW-0472">Membrane</keyword>
<dbReference type="EMBL" id="FNNJ01000001">
    <property type="protein sequence ID" value="SDW11502.1"/>
    <property type="molecule type" value="Genomic_DNA"/>
</dbReference>
<reference evidence="2 3" key="1">
    <citation type="submission" date="2016-10" db="EMBL/GenBank/DDBJ databases">
        <authorList>
            <person name="de Groot N.N."/>
        </authorList>
    </citation>
    <scope>NUCLEOTIDE SEQUENCE [LARGE SCALE GENOMIC DNA]</scope>
    <source>
        <strain evidence="2 3">DSM 24956</strain>
    </source>
</reference>
<dbReference type="AlphaFoldDB" id="A0A1H2QWC9"/>
<keyword evidence="1" id="KW-1133">Transmembrane helix</keyword>
<feature type="transmembrane region" description="Helical" evidence="1">
    <location>
        <begin position="67"/>
        <end position="94"/>
    </location>
</feature>
<accession>A0A1H2QWC9</accession>
<dbReference type="OrthoDB" id="1491387at2"/>
<dbReference type="STRING" id="762486.SAMN05444411_10195"/>
<evidence type="ECO:0000313" key="3">
    <source>
        <dbReference type="Proteomes" id="UP000199595"/>
    </source>
</evidence>
<name>A0A1H2QWC9_9FLAO</name>
<keyword evidence="1" id="KW-0812">Transmembrane</keyword>
<evidence type="ECO:0000256" key="1">
    <source>
        <dbReference type="SAM" id="Phobius"/>
    </source>
</evidence>
<proteinExistence type="predicted"/>
<sequence length="435" mass="50695">MKKTFPTKKNVNTTSSSNKSWLQRLKDESWEAELLVSTISIFGTFQLFGLIKWATNSFIDILPPNQYLVGYFIVFFGLLAISILIGMFVIHFFLRAYWVGLVGLNSVFPDYSVKDSVYSKIYTEKILSMLPKLKSSIHKVDELCSVIFSAAFTFLLIYMYMAISSSIYLLLFNLLSNYINSTILLIPLVLFIVMFTFQAIVSIIANLKVNKEKKWLQILSFKLVKTVSKIAYGPLYKSILQVSMIFGSNFKKKKSIVYLLFAFLISGSFISISQMLKTNIPYMINYNDYFDGSRVYSEYYNNENKTNTFLLAPEINSDKIKEKSIKLFIPVFNHERKMRKEICDTENLKNSDESKKEARVRLLKCYRKYHKVLVNGKKEEVVFMKYNHPRTKQFGLITHFKITNLKEGVNTLTVKKDYNSSDSTEWEIPFYYFEE</sequence>
<evidence type="ECO:0000313" key="2">
    <source>
        <dbReference type="EMBL" id="SDW11502.1"/>
    </source>
</evidence>